<evidence type="ECO:0000313" key="2">
    <source>
        <dbReference type="Proteomes" id="UP000288805"/>
    </source>
</evidence>
<name>A0A438D8T2_VITVI</name>
<proteinExistence type="predicted"/>
<sequence length="102" mass="11767">MGGSYWAHSFIVLAAAAPSTCKIFKCQFSGVQRISRFAGRFTFKVRGTDWMCIILHSWLIIIQDEWYCFDDTKILYEFLHGMLADSSLGKRLKELQPLVIEL</sequence>
<dbReference type="Proteomes" id="UP000288805">
    <property type="component" value="Unassembled WGS sequence"/>
</dbReference>
<dbReference type="EMBL" id="QGNW01001737">
    <property type="protein sequence ID" value="RVW31866.1"/>
    <property type="molecule type" value="Genomic_DNA"/>
</dbReference>
<dbReference type="AlphaFoldDB" id="A0A438D8T2"/>
<comment type="caution">
    <text evidence="1">The sequence shown here is derived from an EMBL/GenBank/DDBJ whole genome shotgun (WGS) entry which is preliminary data.</text>
</comment>
<gene>
    <name evidence="1" type="ORF">CK203_099013</name>
</gene>
<organism evidence="1 2">
    <name type="scientific">Vitis vinifera</name>
    <name type="common">Grape</name>
    <dbReference type="NCBI Taxonomy" id="29760"/>
    <lineage>
        <taxon>Eukaryota</taxon>
        <taxon>Viridiplantae</taxon>
        <taxon>Streptophyta</taxon>
        <taxon>Embryophyta</taxon>
        <taxon>Tracheophyta</taxon>
        <taxon>Spermatophyta</taxon>
        <taxon>Magnoliopsida</taxon>
        <taxon>eudicotyledons</taxon>
        <taxon>Gunneridae</taxon>
        <taxon>Pentapetalae</taxon>
        <taxon>rosids</taxon>
        <taxon>Vitales</taxon>
        <taxon>Vitaceae</taxon>
        <taxon>Viteae</taxon>
        <taxon>Vitis</taxon>
    </lineage>
</organism>
<accession>A0A438D8T2</accession>
<reference evidence="1 2" key="1">
    <citation type="journal article" date="2018" name="PLoS Genet.">
        <title>Population sequencing reveals clonal diversity and ancestral inbreeding in the grapevine cultivar Chardonnay.</title>
        <authorList>
            <person name="Roach M.J."/>
            <person name="Johnson D.L."/>
            <person name="Bohlmann J."/>
            <person name="van Vuuren H.J."/>
            <person name="Jones S.J."/>
            <person name="Pretorius I.S."/>
            <person name="Schmidt S.A."/>
            <person name="Borneman A.R."/>
        </authorList>
    </citation>
    <scope>NUCLEOTIDE SEQUENCE [LARGE SCALE GENOMIC DNA]</scope>
    <source>
        <strain evidence="2">cv. Chardonnay</strain>
        <tissue evidence="1">Leaf</tissue>
    </source>
</reference>
<protein>
    <submittedName>
        <fullName evidence="1">Uncharacterized protein</fullName>
    </submittedName>
</protein>
<evidence type="ECO:0000313" key="1">
    <source>
        <dbReference type="EMBL" id="RVW31866.1"/>
    </source>
</evidence>